<dbReference type="SUPFAM" id="SSF102712">
    <property type="entry name" value="JAB1/MPN domain"/>
    <property type="match status" value="1"/>
</dbReference>
<dbReference type="RefSeq" id="WP_266086627.1">
    <property type="nucleotide sequence ID" value="NZ_RKLV01000004.1"/>
</dbReference>
<evidence type="ECO:0000313" key="8">
    <source>
        <dbReference type="EMBL" id="MCX2818787.1"/>
    </source>
</evidence>
<dbReference type="InterPro" id="IPR000555">
    <property type="entry name" value="JAMM/MPN+_dom"/>
</dbReference>
<keyword evidence="9" id="KW-1185">Reference proteome</keyword>
<keyword evidence="2" id="KW-0479">Metal-binding</keyword>
<keyword evidence="3" id="KW-0378">Hydrolase</keyword>
<gene>
    <name evidence="8" type="ORF">EGH25_05410</name>
</gene>
<dbReference type="InterPro" id="IPR051929">
    <property type="entry name" value="VirAsm_ModProt"/>
</dbReference>
<accession>A0A9Q4C2Q9</accession>
<dbReference type="CDD" id="cd08070">
    <property type="entry name" value="MPN_like"/>
    <property type="match status" value="1"/>
</dbReference>
<evidence type="ECO:0000256" key="6">
    <source>
        <dbReference type="SAM" id="MobiDB-lite"/>
    </source>
</evidence>
<evidence type="ECO:0000256" key="1">
    <source>
        <dbReference type="ARBA" id="ARBA00022670"/>
    </source>
</evidence>
<dbReference type="SMART" id="SM00232">
    <property type="entry name" value="JAB_MPN"/>
    <property type="match status" value="1"/>
</dbReference>
<protein>
    <submittedName>
        <fullName evidence="8">M67 family metallopeptidase</fullName>
    </submittedName>
</protein>
<keyword evidence="1" id="KW-0645">Protease</keyword>
<dbReference type="InterPro" id="IPR028090">
    <property type="entry name" value="JAB_dom_prok"/>
</dbReference>
<evidence type="ECO:0000259" key="7">
    <source>
        <dbReference type="PROSITE" id="PS50249"/>
    </source>
</evidence>
<dbReference type="GO" id="GO:0008270">
    <property type="term" value="F:zinc ion binding"/>
    <property type="evidence" value="ECO:0007669"/>
    <property type="project" value="TreeGrafter"/>
</dbReference>
<reference evidence="8" key="1">
    <citation type="submission" date="2022-09" db="EMBL/GenBank/DDBJ databases">
        <title>Haloadaptaus new haloarchaeum isolated from saline soil.</title>
        <authorList>
            <person name="Duran-Viseras A."/>
            <person name="Sanchez-Porro C."/>
            <person name="Ventosa A."/>
        </authorList>
    </citation>
    <scope>NUCLEOTIDE SEQUENCE</scope>
    <source>
        <strain evidence="8">F3-133</strain>
    </source>
</reference>
<dbReference type="PROSITE" id="PS50249">
    <property type="entry name" value="MPN"/>
    <property type="match status" value="1"/>
</dbReference>
<evidence type="ECO:0000313" key="9">
    <source>
        <dbReference type="Proteomes" id="UP001149411"/>
    </source>
</evidence>
<dbReference type="Pfam" id="PF14464">
    <property type="entry name" value="Prok-JAB"/>
    <property type="match status" value="1"/>
</dbReference>
<dbReference type="AlphaFoldDB" id="A0A9Q4C2Q9"/>
<organism evidence="8 9">
    <name type="scientific">Halorutilus salinus</name>
    <dbReference type="NCBI Taxonomy" id="2487751"/>
    <lineage>
        <taxon>Archaea</taxon>
        <taxon>Methanobacteriati</taxon>
        <taxon>Methanobacteriota</taxon>
        <taxon>Stenosarchaea group</taxon>
        <taxon>Halobacteria</taxon>
        <taxon>Halorutilales</taxon>
        <taxon>Halorutilaceae</taxon>
        <taxon>Halorutilus</taxon>
    </lineage>
</organism>
<dbReference type="PANTHER" id="PTHR34858:SF1">
    <property type="entry name" value="CYSO-CYSTEINE PEPTIDASE"/>
    <property type="match status" value="1"/>
</dbReference>
<keyword evidence="5" id="KW-0482">Metalloprotease</keyword>
<evidence type="ECO:0000256" key="2">
    <source>
        <dbReference type="ARBA" id="ARBA00022723"/>
    </source>
</evidence>
<dbReference type="NCBIfam" id="NF041370">
    <property type="entry name" value="desamp_Halo"/>
    <property type="match status" value="1"/>
</dbReference>
<dbReference type="InterPro" id="IPR037518">
    <property type="entry name" value="MPN"/>
</dbReference>
<dbReference type="Proteomes" id="UP001149411">
    <property type="component" value="Unassembled WGS sequence"/>
</dbReference>
<comment type="caution">
    <text evidence="8">The sequence shown here is derived from an EMBL/GenBank/DDBJ whole genome shotgun (WGS) entry which is preliminary data.</text>
</comment>
<dbReference type="InterPro" id="IPR053551">
    <property type="entry name" value="Metalloprotease_DSAMP"/>
</dbReference>
<proteinExistence type="predicted"/>
<dbReference type="GO" id="GO:0006508">
    <property type="term" value="P:proteolysis"/>
    <property type="evidence" value="ECO:0007669"/>
    <property type="project" value="UniProtKB-KW"/>
</dbReference>
<evidence type="ECO:0000256" key="5">
    <source>
        <dbReference type="ARBA" id="ARBA00023049"/>
    </source>
</evidence>
<sequence length="137" mass="15579">MVSFTPDAYDEVIDHAREGKPYEICGVLGGRHDGDEARVEFVRRVENVSETPRVNYLMEPEDQLAAIDDVEERGDVVGFYHSHPEGPRQPSETDADRANWPRHSYVIVSLGRDEPFVGSWRWTGEAFDDEEVVVDSD</sequence>
<evidence type="ECO:0000256" key="4">
    <source>
        <dbReference type="ARBA" id="ARBA00022833"/>
    </source>
</evidence>
<dbReference type="GO" id="GO:0008235">
    <property type="term" value="F:metalloexopeptidase activity"/>
    <property type="evidence" value="ECO:0007669"/>
    <property type="project" value="TreeGrafter"/>
</dbReference>
<keyword evidence="4" id="KW-0862">Zinc</keyword>
<feature type="domain" description="MPN" evidence="7">
    <location>
        <begin position="2"/>
        <end position="126"/>
    </location>
</feature>
<name>A0A9Q4C2Q9_9EURY</name>
<evidence type="ECO:0000256" key="3">
    <source>
        <dbReference type="ARBA" id="ARBA00022801"/>
    </source>
</evidence>
<dbReference type="PANTHER" id="PTHR34858">
    <property type="entry name" value="CYSO-CYSTEINE PEPTIDASE"/>
    <property type="match status" value="1"/>
</dbReference>
<dbReference type="FunFam" id="3.40.140.10:FF:000085">
    <property type="entry name" value="Mov34/MPN/PAD-1 family protein"/>
    <property type="match status" value="1"/>
</dbReference>
<dbReference type="EMBL" id="RKLV01000004">
    <property type="protein sequence ID" value="MCX2818787.1"/>
    <property type="molecule type" value="Genomic_DNA"/>
</dbReference>
<feature type="region of interest" description="Disordered" evidence="6">
    <location>
        <begin position="79"/>
        <end position="98"/>
    </location>
</feature>
<dbReference type="Gene3D" id="3.40.140.10">
    <property type="entry name" value="Cytidine Deaminase, domain 2"/>
    <property type="match status" value="1"/>
</dbReference>